<sequence length="321" mass="35170">MTKHKVLLVGAGQMAQAYAKVLTALSVPFIVFGRGEASAASFEEARGLRPFVGPLGALIEAQTDLPRTAIVAVNAQNLFQVTQTLLRSGVSRILVEKPAGLNSTEVNSLAEVELSTASEVYVAYNRRFYASTTAAKSMIDADGGVISVKFDFTEATRRIEILNKPEKELNAWFFGNSTHVIDMAFFLAGTPAEISAKRSGKLSWHDEGAVFIGHGRTTTNALISYHANWLAPGRWGVEVMTERKRYVLQPLEQLFVQEHGSFALKQVELNTDLDTRFKPGIYHQVRSFLSGQQDERLLTIGAHARLFAAYAAIRSGTSFSA</sequence>
<dbReference type="InterPro" id="IPR051450">
    <property type="entry name" value="Gfo/Idh/MocA_Oxidoreductases"/>
</dbReference>
<dbReference type="Gene3D" id="3.40.50.720">
    <property type="entry name" value="NAD(P)-binding Rossmann-like Domain"/>
    <property type="match status" value="1"/>
</dbReference>
<dbReference type="InterPro" id="IPR036291">
    <property type="entry name" value="NAD(P)-bd_dom_sf"/>
</dbReference>
<dbReference type="RefSeq" id="WP_160775746.1">
    <property type="nucleotide sequence ID" value="NZ_WUMV01000003.1"/>
</dbReference>
<name>A0A7X3S8A4_9HYPH</name>
<proteinExistence type="predicted"/>
<dbReference type="AlphaFoldDB" id="A0A7X3S8A4"/>
<comment type="caution">
    <text evidence="2">The sequence shown here is derived from an EMBL/GenBank/DDBJ whole genome shotgun (WGS) entry which is preliminary data.</text>
</comment>
<dbReference type="Proteomes" id="UP000433101">
    <property type="component" value="Unassembled WGS sequence"/>
</dbReference>
<protein>
    <submittedName>
        <fullName evidence="2">Gfo/Idh/MocA family oxidoreductase</fullName>
    </submittedName>
</protein>
<dbReference type="EMBL" id="WUMV01000003">
    <property type="protein sequence ID" value="MXN65579.1"/>
    <property type="molecule type" value="Genomic_DNA"/>
</dbReference>
<dbReference type="PANTHER" id="PTHR43377">
    <property type="entry name" value="BILIVERDIN REDUCTASE A"/>
    <property type="match status" value="1"/>
</dbReference>
<evidence type="ECO:0000259" key="1">
    <source>
        <dbReference type="Pfam" id="PF01408"/>
    </source>
</evidence>
<organism evidence="2 3">
    <name type="scientific">Stappia sediminis</name>
    <dbReference type="NCBI Taxonomy" id="2692190"/>
    <lineage>
        <taxon>Bacteria</taxon>
        <taxon>Pseudomonadati</taxon>
        <taxon>Pseudomonadota</taxon>
        <taxon>Alphaproteobacteria</taxon>
        <taxon>Hyphomicrobiales</taxon>
        <taxon>Stappiaceae</taxon>
        <taxon>Stappia</taxon>
    </lineage>
</organism>
<keyword evidence="3" id="KW-1185">Reference proteome</keyword>
<reference evidence="2 3" key="1">
    <citation type="submission" date="2019-12" db="EMBL/GenBank/DDBJ databases">
        <authorList>
            <person name="Li M."/>
        </authorList>
    </citation>
    <scope>NUCLEOTIDE SEQUENCE [LARGE SCALE GENOMIC DNA]</scope>
    <source>
        <strain evidence="2 3">GBMRC 2046</strain>
    </source>
</reference>
<dbReference type="GO" id="GO:0000166">
    <property type="term" value="F:nucleotide binding"/>
    <property type="evidence" value="ECO:0007669"/>
    <property type="project" value="InterPro"/>
</dbReference>
<dbReference type="Gene3D" id="3.30.360.10">
    <property type="entry name" value="Dihydrodipicolinate Reductase, domain 2"/>
    <property type="match status" value="1"/>
</dbReference>
<gene>
    <name evidence="2" type="ORF">GR183_11760</name>
</gene>
<evidence type="ECO:0000313" key="3">
    <source>
        <dbReference type="Proteomes" id="UP000433101"/>
    </source>
</evidence>
<dbReference type="Pfam" id="PF01408">
    <property type="entry name" value="GFO_IDH_MocA"/>
    <property type="match status" value="1"/>
</dbReference>
<dbReference type="InterPro" id="IPR000683">
    <property type="entry name" value="Gfo/Idh/MocA-like_OxRdtase_N"/>
</dbReference>
<dbReference type="PANTHER" id="PTHR43377:SF1">
    <property type="entry name" value="BILIVERDIN REDUCTASE A"/>
    <property type="match status" value="1"/>
</dbReference>
<evidence type="ECO:0000313" key="2">
    <source>
        <dbReference type="EMBL" id="MXN65579.1"/>
    </source>
</evidence>
<feature type="domain" description="Gfo/Idh/MocA-like oxidoreductase N-terminal" evidence="1">
    <location>
        <begin position="5"/>
        <end position="122"/>
    </location>
</feature>
<dbReference type="SUPFAM" id="SSF51735">
    <property type="entry name" value="NAD(P)-binding Rossmann-fold domains"/>
    <property type="match status" value="1"/>
</dbReference>
<accession>A0A7X3S8A4</accession>